<reference evidence="1" key="1">
    <citation type="submission" date="2022-02" db="EMBL/GenBank/DDBJ databases">
        <title>Crop Bioprotection Bacillus Genome Sequencing.</title>
        <authorList>
            <person name="Dunlap C."/>
        </authorList>
    </citation>
    <scope>NUCLEOTIDE SEQUENCE</scope>
    <source>
        <strain evidence="1">EC49O2N-C10</strain>
    </source>
</reference>
<organism evidence="1 2">
    <name type="scientific">Bacillus halotolerans</name>
    <dbReference type="NCBI Taxonomy" id="260554"/>
    <lineage>
        <taxon>Bacteria</taxon>
        <taxon>Bacillati</taxon>
        <taxon>Bacillota</taxon>
        <taxon>Bacilli</taxon>
        <taxon>Bacillales</taxon>
        <taxon>Bacillaceae</taxon>
        <taxon>Bacillus</taxon>
    </lineage>
</organism>
<sequence>MKPSDQAITPRGQIAYFSAQGRSSEARAVAAGEGAGKLQNADASLSQNVF</sequence>
<proteinExistence type="predicted"/>
<evidence type="ECO:0000313" key="1">
    <source>
        <dbReference type="EMBL" id="MCY9185426.1"/>
    </source>
</evidence>
<dbReference type="AlphaFoldDB" id="A0A9Q4HQW1"/>
<name>A0A9Q4HQW1_9BACI</name>
<protein>
    <submittedName>
        <fullName evidence="1">Uncharacterized protein</fullName>
    </submittedName>
</protein>
<evidence type="ECO:0000313" key="2">
    <source>
        <dbReference type="Proteomes" id="UP001073053"/>
    </source>
</evidence>
<accession>A0A9Q4HQW1</accession>
<dbReference type="EMBL" id="JALAWA010000007">
    <property type="protein sequence ID" value="MCY9185426.1"/>
    <property type="molecule type" value="Genomic_DNA"/>
</dbReference>
<gene>
    <name evidence="1" type="ORF">MOF03_12355</name>
</gene>
<dbReference type="RefSeq" id="WP_024122894.1">
    <property type="nucleotide sequence ID" value="NZ_ASJT01000097.1"/>
</dbReference>
<dbReference type="Proteomes" id="UP001073053">
    <property type="component" value="Unassembled WGS sequence"/>
</dbReference>
<comment type="caution">
    <text evidence="1">The sequence shown here is derived from an EMBL/GenBank/DDBJ whole genome shotgun (WGS) entry which is preliminary data.</text>
</comment>